<proteinExistence type="predicted"/>
<evidence type="ECO:0000256" key="10">
    <source>
        <dbReference type="SAM" id="Phobius"/>
    </source>
</evidence>
<evidence type="ECO:0000256" key="6">
    <source>
        <dbReference type="ARBA" id="ARBA00023054"/>
    </source>
</evidence>
<accession>A0A315VE21</accession>
<keyword evidence="6 8" id="KW-0175">Coiled coil</keyword>
<feature type="region of interest" description="Disordered" evidence="9">
    <location>
        <begin position="29"/>
        <end position="55"/>
    </location>
</feature>
<dbReference type="PANTHER" id="PTHR15352">
    <property type="entry name" value="LYMPHOID-RESTRICTED MEMBRANE PROTEIN, JAW1"/>
    <property type="match status" value="1"/>
</dbReference>
<protein>
    <recommendedName>
        <fullName evidence="13">Murine retrovirus integration site 1 homolog</fullName>
    </recommendedName>
</protein>
<organism evidence="11 12">
    <name type="scientific">Gambusia affinis</name>
    <name type="common">Western mosquitofish</name>
    <name type="synonym">Heterandria affinis</name>
    <dbReference type="NCBI Taxonomy" id="33528"/>
    <lineage>
        <taxon>Eukaryota</taxon>
        <taxon>Metazoa</taxon>
        <taxon>Chordata</taxon>
        <taxon>Craniata</taxon>
        <taxon>Vertebrata</taxon>
        <taxon>Euteleostomi</taxon>
        <taxon>Actinopterygii</taxon>
        <taxon>Neopterygii</taxon>
        <taxon>Teleostei</taxon>
        <taxon>Neoteleostei</taxon>
        <taxon>Acanthomorphata</taxon>
        <taxon>Ovalentaria</taxon>
        <taxon>Atherinomorphae</taxon>
        <taxon>Cyprinodontiformes</taxon>
        <taxon>Poeciliidae</taxon>
        <taxon>Poeciliinae</taxon>
        <taxon>Gambusia</taxon>
    </lineage>
</organism>
<evidence type="ECO:0000256" key="9">
    <source>
        <dbReference type="SAM" id="MobiDB-lite"/>
    </source>
</evidence>
<keyword evidence="5 10" id="KW-1133">Transmembrane helix</keyword>
<keyword evidence="7 10" id="KW-0472">Membrane</keyword>
<reference evidence="11 12" key="1">
    <citation type="journal article" date="2018" name="G3 (Bethesda)">
        <title>A High-Quality Reference Genome for the Invasive Mosquitofish Gambusia affinis Using a Chicago Library.</title>
        <authorList>
            <person name="Hoffberg S.L."/>
            <person name="Troendle N.J."/>
            <person name="Glenn T.C."/>
            <person name="Mahmud O."/>
            <person name="Louha S."/>
            <person name="Chalopin D."/>
            <person name="Bennetzen J.L."/>
            <person name="Mauricio R."/>
        </authorList>
    </citation>
    <scope>NUCLEOTIDE SEQUENCE [LARGE SCALE GENOMIC DNA]</scope>
    <source>
        <strain evidence="11">NE01/NJP1002.9</strain>
        <tissue evidence="11">Muscle</tissue>
    </source>
</reference>
<dbReference type="Pfam" id="PF05781">
    <property type="entry name" value="MRVI1"/>
    <property type="match status" value="1"/>
</dbReference>
<evidence type="ECO:0000256" key="5">
    <source>
        <dbReference type="ARBA" id="ARBA00022989"/>
    </source>
</evidence>
<keyword evidence="3" id="KW-0963">Cytoplasm</keyword>
<feature type="region of interest" description="Disordered" evidence="9">
    <location>
        <begin position="202"/>
        <end position="246"/>
    </location>
</feature>
<dbReference type="GO" id="GO:0016020">
    <property type="term" value="C:membrane"/>
    <property type="evidence" value="ECO:0007669"/>
    <property type="project" value="UniProtKB-SubCell"/>
</dbReference>
<sequence length="755" mass="83688">SMPGESQAVILTAPTIVYPQKAVIVQQEGRSLEHARPHSPRARQARNSSGGPITTVDCTGNVIDLVKDQLPELHLSEEDRQKNLELLEQAKIVSDRFLTRRGRRSISSLTDSPTALSPSPTPSSSPSSSRSSSFIGPPQAAAGTTEAMYGCPQSHLEVPTGREQLDLKNKNQEDEPSVDYKPVEKRKVSSGTLTPRFAVQKENHDLTRPRSPQAVGKADEVSGRNPNLTPATGVAKPVPRPPTQQAPCTAEIKTIGAFPPLMRAVSWDSVGSINSRTGASGFPPTVDEVFSDKPRDGVFKSSLYKDLQAQPGSIQKLSKLREEHKLMRNQSIVSSKLPELSEAAEQEKGPPSSAKTTSSEEMKEKYDAMPNISDVMLRKLKLHRGLPGCAPPLSEKEVENAFVQLSLAFRNDNYTLETRLKQAERERNLTEEDAEKELEEFKGALKMTAPQWQNMEQREAYQRLIETVAVLYRLTTRLSSRAEIVGAVRQEKRMNKATEVMMQYVENLKRTYEKDHAELMEFKKLANQNSNRCYGAAVDTGDDGVARASRSMSLTLGKALPRRRVSVAVVPKFNLLNIPGQSSGALGPSPNVGLAAGAALPVLVVVPSKADSSVLSYLKQCSGKSGMEPESEPAKPPVNLEELRAEIKAKIEEEAYNKGYQEGLKYTKALLEEKHAEEMEAEKLLELKHKDEESGKRYKSSRRMEEMLVLLSRFCPSISVSRRLLWVVLVLFVVMCVLISIFTFFSDYYNRREDT</sequence>
<evidence type="ECO:0000256" key="4">
    <source>
        <dbReference type="ARBA" id="ARBA00022692"/>
    </source>
</evidence>
<evidence type="ECO:0000313" key="11">
    <source>
        <dbReference type="EMBL" id="PWA17271.1"/>
    </source>
</evidence>
<dbReference type="AlphaFoldDB" id="A0A315VE21"/>
<name>A0A315VE21_GAMAF</name>
<dbReference type="GO" id="GO:0005737">
    <property type="term" value="C:cytoplasm"/>
    <property type="evidence" value="ECO:0007669"/>
    <property type="project" value="UniProtKB-SubCell"/>
</dbReference>
<evidence type="ECO:0008006" key="13">
    <source>
        <dbReference type="Google" id="ProtNLM"/>
    </source>
</evidence>
<keyword evidence="4 10" id="KW-0812">Transmembrane</keyword>
<dbReference type="Proteomes" id="UP000250572">
    <property type="component" value="Unassembled WGS sequence"/>
</dbReference>
<dbReference type="EMBL" id="NHOQ01002371">
    <property type="protein sequence ID" value="PWA17271.1"/>
    <property type="molecule type" value="Genomic_DNA"/>
</dbReference>
<evidence type="ECO:0000256" key="3">
    <source>
        <dbReference type="ARBA" id="ARBA00022490"/>
    </source>
</evidence>
<feature type="coiled-coil region" evidence="8">
    <location>
        <begin position="413"/>
        <end position="440"/>
    </location>
</feature>
<dbReference type="STRING" id="33528.ENSGAFP00000025294"/>
<evidence type="ECO:0000256" key="8">
    <source>
        <dbReference type="SAM" id="Coils"/>
    </source>
</evidence>
<feature type="region of interest" description="Disordered" evidence="9">
    <location>
        <begin position="166"/>
        <end position="189"/>
    </location>
</feature>
<feature type="region of interest" description="Disordered" evidence="9">
    <location>
        <begin position="104"/>
        <end position="145"/>
    </location>
</feature>
<comment type="subcellular location">
    <subcellularLocation>
        <location evidence="2">Cytoplasm</location>
    </subcellularLocation>
    <subcellularLocation>
        <location evidence="1">Membrane</location>
        <topology evidence="1">Single-pass membrane protein</topology>
    </subcellularLocation>
</comment>
<dbReference type="InterPro" id="IPR008677">
    <property type="entry name" value="MRVI1"/>
</dbReference>
<evidence type="ECO:0000256" key="7">
    <source>
        <dbReference type="ARBA" id="ARBA00023136"/>
    </source>
</evidence>
<feature type="non-terminal residue" evidence="11">
    <location>
        <position position="1"/>
    </location>
</feature>
<comment type="caution">
    <text evidence="11">The sequence shown here is derived from an EMBL/GenBank/DDBJ whole genome shotgun (WGS) entry which is preliminary data.</text>
</comment>
<feature type="compositionally biased region" description="Low complexity" evidence="9">
    <location>
        <begin position="107"/>
        <end position="133"/>
    </location>
</feature>
<feature type="compositionally biased region" description="Polar residues" evidence="9">
    <location>
        <begin position="45"/>
        <end position="55"/>
    </location>
</feature>
<feature type="transmembrane region" description="Helical" evidence="10">
    <location>
        <begin position="724"/>
        <end position="745"/>
    </location>
</feature>
<evidence type="ECO:0000256" key="2">
    <source>
        <dbReference type="ARBA" id="ARBA00004496"/>
    </source>
</evidence>
<gene>
    <name evidence="11" type="ORF">CCH79_00010378</name>
</gene>
<dbReference type="GO" id="GO:0019934">
    <property type="term" value="P:cGMP-mediated signaling"/>
    <property type="evidence" value="ECO:0007669"/>
    <property type="project" value="TreeGrafter"/>
</dbReference>
<evidence type="ECO:0000256" key="1">
    <source>
        <dbReference type="ARBA" id="ARBA00004167"/>
    </source>
</evidence>
<dbReference type="PANTHER" id="PTHR15352:SF2">
    <property type="entry name" value="INOSITOL 1,4,5-TRIPHOSPHATE RECEPTOR ASSOCIATED 1"/>
    <property type="match status" value="1"/>
</dbReference>
<keyword evidence="12" id="KW-1185">Reference proteome</keyword>
<evidence type="ECO:0000313" key="12">
    <source>
        <dbReference type="Proteomes" id="UP000250572"/>
    </source>
</evidence>
<feature type="region of interest" description="Disordered" evidence="9">
    <location>
        <begin position="331"/>
        <end position="363"/>
    </location>
</feature>